<keyword evidence="1" id="KW-0732">Signal</keyword>
<sequence length="202" mass="21953">MIANLVIILLTSAVALAEVIVVCAGAQDVLPTTILPLLDVKVSNTVTTAAISHVLIVNYTKNKRLNSIVASCLEQLQTQAVLAASCWIFCNAPAQSNIFSSYYFLNLIMWFRVKFVSYIDSDPTSQTTESYFTVSLTGTASTSLTTIQNEVATPKIVKMVQSPSAETPSKSILQSTWSTQISPETSITVKALQFSTIIMLYL</sequence>
<gene>
    <name evidence="2" type="ORF">BCR33DRAFT_576585</name>
</gene>
<dbReference type="EMBL" id="MCGO01000088">
    <property type="protein sequence ID" value="ORY29418.1"/>
    <property type="molecule type" value="Genomic_DNA"/>
</dbReference>
<proteinExistence type="predicted"/>
<evidence type="ECO:0000313" key="2">
    <source>
        <dbReference type="EMBL" id="ORY29418.1"/>
    </source>
</evidence>
<organism evidence="2 3">
    <name type="scientific">Rhizoclosmatium globosum</name>
    <dbReference type="NCBI Taxonomy" id="329046"/>
    <lineage>
        <taxon>Eukaryota</taxon>
        <taxon>Fungi</taxon>
        <taxon>Fungi incertae sedis</taxon>
        <taxon>Chytridiomycota</taxon>
        <taxon>Chytridiomycota incertae sedis</taxon>
        <taxon>Chytridiomycetes</taxon>
        <taxon>Chytridiales</taxon>
        <taxon>Chytriomycetaceae</taxon>
        <taxon>Rhizoclosmatium</taxon>
    </lineage>
</organism>
<evidence type="ECO:0000256" key="1">
    <source>
        <dbReference type="SAM" id="SignalP"/>
    </source>
</evidence>
<comment type="caution">
    <text evidence="2">The sequence shown here is derived from an EMBL/GenBank/DDBJ whole genome shotgun (WGS) entry which is preliminary data.</text>
</comment>
<reference evidence="2 3" key="1">
    <citation type="submission" date="2016-07" db="EMBL/GenBank/DDBJ databases">
        <title>Pervasive Adenine N6-methylation of Active Genes in Fungi.</title>
        <authorList>
            <consortium name="DOE Joint Genome Institute"/>
            <person name="Mondo S.J."/>
            <person name="Dannebaum R.O."/>
            <person name="Kuo R.C."/>
            <person name="Labutti K."/>
            <person name="Haridas S."/>
            <person name="Kuo A."/>
            <person name="Salamov A."/>
            <person name="Ahrendt S.R."/>
            <person name="Lipzen A."/>
            <person name="Sullivan W."/>
            <person name="Andreopoulos W.B."/>
            <person name="Clum A."/>
            <person name="Lindquist E."/>
            <person name="Daum C."/>
            <person name="Ramamoorthy G.K."/>
            <person name="Gryganskyi A."/>
            <person name="Culley D."/>
            <person name="Magnuson J.K."/>
            <person name="James T.Y."/>
            <person name="O'Malley M.A."/>
            <person name="Stajich J.E."/>
            <person name="Spatafora J.W."/>
            <person name="Visel A."/>
            <person name="Grigoriev I.V."/>
        </authorList>
    </citation>
    <scope>NUCLEOTIDE SEQUENCE [LARGE SCALE GENOMIC DNA]</scope>
    <source>
        <strain evidence="2 3">JEL800</strain>
    </source>
</reference>
<feature type="chain" id="PRO_5013367849" evidence="1">
    <location>
        <begin position="18"/>
        <end position="202"/>
    </location>
</feature>
<dbReference type="Proteomes" id="UP000193642">
    <property type="component" value="Unassembled WGS sequence"/>
</dbReference>
<keyword evidence="3" id="KW-1185">Reference proteome</keyword>
<evidence type="ECO:0000313" key="3">
    <source>
        <dbReference type="Proteomes" id="UP000193642"/>
    </source>
</evidence>
<feature type="signal peptide" evidence="1">
    <location>
        <begin position="1"/>
        <end position="17"/>
    </location>
</feature>
<accession>A0A1Y2B3L2</accession>
<protein>
    <submittedName>
        <fullName evidence="2">Uncharacterized protein</fullName>
    </submittedName>
</protein>
<dbReference type="AlphaFoldDB" id="A0A1Y2B3L2"/>
<name>A0A1Y2B3L2_9FUNG</name>